<dbReference type="AlphaFoldDB" id="A0A067SVW1"/>
<evidence type="ECO:0000313" key="2">
    <source>
        <dbReference type="Proteomes" id="UP000027222"/>
    </source>
</evidence>
<accession>A0A067SVW1</accession>
<gene>
    <name evidence="1" type="ORF">GALMADRAFT_140610</name>
</gene>
<dbReference type="EMBL" id="KL142381">
    <property type="protein sequence ID" value="KDR75060.1"/>
    <property type="molecule type" value="Genomic_DNA"/>
</dbReference>
<name>A0A067SVW1_GALM3</name>
<reference evidence="2" key="1">
    <citation type="journal article" date="2014" name="Proc. Natl. Acad. Sci. U.S.A.">
        <title>Extensive sampling of basidiomycete genomes demonstrates inadequacy of the white-rot/brown-rot paradigm for wood decay fungi.</title>
        <authorList>
            <person name="Riley R."/>
            <person name="Salamov A.A."/>
            <person name="Brown D.W."/>
            <person name="Nagy L.G."/>
            <person name="Floudas D."/>
            <person name="Held B.W."/>
            <person name="Levasseur A."/>
            <person name="Lombard V."/>
            <person name="Morin E."/>
            <person name="Otillar R."/>
            <person name="Lindquist E.A."/>
            <person name="Sun H."/>
            <person name="LaButti K.M."/>
            <person name="Schmutz J."/>
            <person name="Jabbour D."/>
            <person name="Luo H."/>
            <person name="Baker S.E."/>
            <person name="Pisabarro A.G."/>
            <person name="Walton J.D."/>
            <person name="Blanchette R.A."/>
            <person name="Henrissat B."/>
            <person name="Martin F."/>
            <person name="Cullen D."/>
            <person name="Hibbett D.S."/>
            <person name="Grigoriev I.V."/>
        </authorList>
    </citation>
    <scope>NUCLEOTIDE SEQUENCE [LARGE SCALE GENOMIC DNA]</scope>
    <source>
        <strain evidence="2">CBS 339.88</strain>
    </source>
</reference>
<proteinExistence type="predicted"/>
<protein>
    <recommendedName>
        <fullName evidence="3">F-box domain-containing protein</fullName>
    </recommendedName>
</protein>
<organism evidence="1 2">
    <name type="scientific">Galerina marginata (strain CBS 339.88)</name>
    <dbReference type="NCBI Taxonomy" id="685588"/>
    <lineage>
        <taxon>Eukaryota</taxon>
        <taxon>Fungi</taxon>
        <taxon>Dikarya</taxon>
        <taxon>Basidiomycota</taxon>
        <taxon>Agaricomycotina</taxon>
        <taxon>Agaricomycetes</taxon>
        <taxon>Agaricomycetidae</taxon>
        <taxon>Agaricales</taxon>
        <taxon>Agaricineae</taxon>
        <taxon>Strophariaceae</taxon>
        <taxon>Galerina</taxon>
    </lineage>
</organism>
<sequence length="479" mass="53512">MSANAAGNFLNSGTGDAAAKESPVSSLFLSNRAPTDCEVSAIKQTIREGEEEVGTLQRILSEPTTPADQKAIQSRLSHLDQLLKSHRALLSSIRFLPTELIALIFLHFTAENKDPVNNPSPWILCLTSLTTRLENVISALILRLSGDFPLSFYLKSMIPRRLYTPILELLLSQAERWENVSLSISGITSYGLLVIQRRLPLLRCLKLNIHSTSTISLDMFKVAPNLREVSLVSQAGLQIDLPWNQLTSYEEEATTVDRLCLALQSGSDTLQNIRFTTNRVASYRHSGVTQNIIVLPRLEALTLESFHYYEGPLGILDKLTLPALQNMVFRSFSAKDFGLQTQNLIKRSSCVIQSLTFHEVPNHACLIPILELTPCLTSLFINDPNTTVIHELLCLRNGRTWTLLPNLRSLKIHLTANRTNPEDLQRLALARCDLSTIDVKDRTNMKVLETFELSFAMNINGPLDTLPCLTGFPEILENL</sequence>
<dbReference type="HOGENOM" id="CLU_569911_0_0_1"/>
<evidence type="ECO:0008006" key="3">
    <source>
        <dbReference type="Google" id="ProtNLM"/>
    </source>
</evidence>
<evidence type="ECO:0000313" key="1">
    <source>
        <dbReference type="EMBL" id="KDR75060.1"/>
    </source>
</evidence>
<keyword evidence="2" id="KW-1185">Reference proteome</keyword>
<dbReference type="OrthoDB" id="2921349at2759"/>
<dbReference type="Proteomes" id="UP000027222">
    <property type="component" value="Unassembled WGS sequence"/>
</dbReference>